<sequence length="262" mass="30342">MIGKAKSIAHTVKAVNYAKKKPGAKEISRNKVAGETPREIATEFRIFQNLNSKCGKNTFSMVLSPSIPDGDKLSNSDFAKLAEDFLKRMKLDNHQFISFLHIDEKHKHLHIYVNRIDFDGKAYKDHFISKKAQRIAESVAKEWGFTTAKEIQQQKEQRLSSYIKEVHQRVLSVMPRDIDDYVQLMEQDGIQTHRRIASDGKVVGLKFQIGEETIKGSSVGREFSAANLQKQILRNFEAMYYAEQERRKRQRIIPTKKPRMRF</sequence>
<proteinExistence type="predicted"/>
<dbReference type="EMBL" id="CP046401">
    <property type="protein sequence ID" value="QGY47233.1"/>
    <property type="molecule type" value="Genomic_DNA"/>
</dbReference>
<organism evidence="2 3">
    <name type="scientific">Maribellus comscasis</name>
    <dbReference type="NCBI Taxonomy" id="2681766"/>
    <lineage>
        <taxon>Bacteria</taxon>
        <taxon>Pseudomonadati</taxon>
        <taxon>Bacteroidota</taxon>
        <taxon>Bacteroidia</taxon>
        <taxon>Marinilabiliales</taxon>
        <taxon>Prolixibacteraceae</taxon>
        <taxon>Maribellus</taxon>
    </lineage>
</organism>
<gene>
    <name evidence="2" type="ORF">GM418_27280</name>
</gene>
<dbReference type="KEGG" id="mcos:GM418_27280"/>
<name>A0A6I6K6F3_9BACT</name>
<feature type="domain" description="MobA/VirD2-like nuclease" evidence="1">
    <location>
        <begin position="19"/>
        <end position="144"/>
    </location>
</feature>
<evidence type="ECO:0000259" key="1">
    <source>
        <dbReference type="Pfam" id="PF03432"/>
    </source>
</evidence>
<accession>A0A6I6K6F3</accession>
<dbReference type="AlphaFoldDB" id="A0A6I6K6F3"/>
<reference evidence="2 3" key="1">
    <citation type="submission" date="2019-11" db="EMBL/GenBank/DDBJ databases">
        <authorList>
            <person name="Zheng R.K."/>
            <person name="Sun C.M."/>
        </authorList>
    </citation>
    <scope>NUCLEOTIDE SEQUENCE [LARGE SCALE GENOMIC DNA]</scope>
    <source>
        <strain evidence="2 3">WC007</strain>
    </source>
</reference>
<dbReference type="RefSeq" id="WP_158870901.1">
    <property type="nucleotide sequence ID" value="NZ_CP046401.1"/>
</dbReference>
<protein>
    <submittedName>
        <fullName evidence="2">Relaxase/mobilization nuclease domain-containing protein</fullName>
    </submittedName>
</protein>
<dbReference type="InterPro" id="IPR005094">
    <property type="entry name" value="Endonuclease_MobA/VirD2"/>
</dbReference>
<keyword evidence="3" id="KW-1185">Reference proteome</keyword>
<dbReference type="Proteomes" id="UP000428260">
    <property type="component" value="Chromosome"/>
</dbReference>
<dbReference type="Pfam" id="PF03432">
    <property type="entry name" value="Relaxase"/>
    <property type="match status" value="1"/>
</dbReference>
<evidence type="ECO:0000313" key="2">
    <source>
        <dbReference type="EMBL" id="QGY47233.1"/>
    </source>
</evidence>
<evidence type="ECO:0000313" key="3">
    <source>
        <dbReference type="Proteomes" id="UP000428260"/>
    </source>
</evidence>